<dbReference type="RefSeq" id="WP_120022858.1">
    <property type="nucleotide sequence ID" value="NZ_QZFV01000067.1"/>
</dbReference>
<comment type="caution">
    <text evidence="1">The sequence shown here is derived from an EMBL/GenBank/DDBJ whole genome shotgun (WGS) entry which is preliminary data.</text>
</comment>
<dbReference type="Proteomes" id="UP000285112">
    <property type="component" value="Unassembled WGS sequence"/>
</dbReference>
<dbReference type="EMBL" id="QZFV01000067">
    <property type="protein sequence ID" value="RJQ87634.1"/>
    <property type="molecule type" value="Genomic_DNA"/>
</dbReference>
<reference evidence="1 2" key="1">
    <citation type="submission" date="2018-09" db="EMBL/GenBank/DDBJ databases">
        <title>YIM PH 21725 draft genome.</title>
        <authorList>
            <person name="Miao C."/>
        </authorList>
    </citation>
    <scope>NUCLEOTIDE SEQUENCE [LARGE SCALE GENOMIC DNA]</scope>
    <source>
        <strain evidence="2">YIM PH21725</strain>
    </source>
</reference>
<accession>A0A419I7E4</accession>
<keyword evidence="2" id="KW-1185">Reference proteome</keyword>
<evidence type="ECO:0008006" key="3">
    <source>
        <dbReference type="Google" id="ProtNLM"/>
    </source>
</evidence>
<dbReference type="AlphaFoldDB" id="A0A419I7E4"/>
<gene>
    <name evidence="1" type="ORF">D5S19_08755</name>
</gene>
<dbReference type="OrthoDB" id="3624387at2"/>
<sequence>MADTKHGGTYGTDWVTSFGQAVTGGGYSFDKQTLKHIAKEFEELAVEFDRDVEYAQVIARTRPPGQDIASRDNAGVFRNSGDALVKSLKARADYCRNQSDKFRTALGKYATAEDTHATEVKNTGGSL</sequence>
<evidence type="ECO:0000313" key="1">
    <source>
        <dbReference type="EMBL" id="RJQ87634.1"/>
    </source>
</evidence>
<organism evidence="1 2">
    <name type="scientific">Amycolatopsis panacis</name>
    <dbReference type="NCBI Taxonomy" id="2340917"/>
    <lineage>
        <taxon>Bacteria</taxon>
        <taxon>Bacillati</taxon>
        <taxon>Actinomycetota</taxon>
        <taxon>Actinomycetes</taxon>
        <taxon>Pseudonocardiales</taxon>
        <taxon>Pseudonocardiaceae</taxon>
        <taxon>Amycolatopsis</taxon>
    </lineage>
</organism>
<evidence type="ECO:0000313" key="2">
    <source>
        <dbReference type="Proteomes" id="UP000285112"/>
    </source>
</evidence>
<protein>
    <recommendedName>
        <fullName evidence="3">PE domain-containing protein</fullName>
    </recommendedName>
</protein>
<name>A0A419I7E4_9PSEU</name>
<proteinExistence type="predicted"/>